<sequence>MVLSKNNCDNEENKLQENIVHICNCDYKYFLNKKNVVGLGLGYKVKNGFYTNQLSVQVFVCKKFPKNELNNNDIIPLMYKGIPTDVKETGYFRACSLNEKKRPVIGGYNIGTNMNNEISGTAGYVVTNGVSKFILSTNHVIANINMSPIKTPIIQPSYICGGYTPTDTIATLHKFIPLRLIKGRDRPINLSDCALGLLVKSDIMSSEIAFIGKVNCVKSPKLGLHVRKVGSTTELTEGIITNTNGVMIVNYYNDEKALFKDQIFTNCVSERGDSGSILVDDNKCALGLLCSYNNIITSFNRLSTVLEQLDVYLSN</sequence>
<reference evidence="1 2" key="1">
    <citation type="submission" date="2014-02" db="EMBL/GenBank/DDBJ databases">
        <title>Plasmidome dynamics in the species complex Clostridium novyi sensu lato converts strains of independent lineages into distinctly different pathogens.</title>
        <authorList>
            <person name="Skarin H."/>
            <person name="Segerman B."/>
        </authorList>
    </citation>
    <scope>NUCLEOTIDE SEQUENCE [LARGE SCALE GENOMIC DNA]</scope>
    <source>
        <strain evidence="1 2">ATCC 27606</strain>
    </source>
</reference>
<dbReference type="RefSeq" id="WP_039219831.1">
    <property type="nucleotide sequence ID" value="NZ_JENW01000091.1"/>
</dbReference>
<evidence type="ECO:0000313" key="2">
    <source>
        <dbReference type="Proteomes" id="UP000027770"/>
    </source>
</evidence>
<dbReference type="Gene3D" id="2.40.10.10">
    <property type="entry name" value="Trypsin-like serine proteases"/>
    <property type="match status" value="1"/>
</dbReference>
<dbReference type="InterPro" id="IPR009003">
    <property type="entry name" value="Peptidase_S1_PA"/>
</dbReference>
<dbReference type="AlphaFoldDB" id="A0AA40M5Q3"/>
<organism evidence="1 2">
    <name type="scientific">Clostridium novyi B str. ATCC 27606</name>
    <dbReference type="NCBI Taxonomy" id="1443123"/>
    <lineage>
        <taxon>Bacteria</taxon>
        <taxon>Bacillati</taxon>
        <taxon>Bacillota</taxon>
        <taxon>Clostridia</taxon>
        <taxon>Eubacteriales</taxon>
        <taxon>Clostridiaceae</taxon>
        <taxon>Clostridium</taxon>
    </lineage>
</organism>
<comment type="caution">
    <text evidence="1">The sequence shown here is derived from an EMBL/GenBank/DDBJ whole genome shotgun (WGS) entry which is preliminary data.</text>
</comment>
<dbReference type="Proteomes" id="UP000027770">
    <property type="component" value="Unassembled WGS sequence"/>
</dbReference>
<protein>
    <recommendedName>
        <fullName evidence="3">Peptidase S1 domain-containing protein</fullName>
    </recommendedName>
</protein>
<accession>A0AA40M5Q3</accession>
<proteinExistence type="predicted"/>
<dbReference type="InterPro" id="IPR043504">
    <property type="entry name" value="Peptidase_S1_PA_chymotrypsin"/>
</dbReference>
<name>A0AA40M5Q3_CLONO</name>
<evidence type="ECO:0000313" key="1">
    <source>
        <dbReference type="EMBL" id="KEI15699.1"/>
    </source>
</evidence>
<gene>
    <name evidence="1" type="ORF">Z959_12155</name>
</gene>
<keyword evidence="2" id="KW-1185">Reference proteome</keyword>
<dbReference type="EMBL" id="JENW01000091">
    <property type="protein sequence ID" value="KEI15699.1"/>
    <property type="molecule type" value="Genomic_DNA"/>
</dbReference>
<dbReference type="SUPFAM" id="SSF50494">
    <property type="entry name" value="Trypsin-like serine proteases"/>
    <property type="match status" value="1"/>
</dbReference>
<evidence type="ECO:0008006" key="3">
    <source>
        <dbReference type="Google" id="ProtNLM"/>
    </source>
</evidence>